<protein>
    <submittedName>
        <fullName evidence="1">Uncharacterized protein</fullName>
    </submittedName>
</protein>
<dbReference type="AlphaFoldDB" id="A0A0A8YAB3"/>
<sequence length="25" mass="2712">MASFTAGWRGCCKGGGLEWPAWQDP</sequence>
<accession>A0A0A8YAB3</accession>
<reference evidence="1" key="1">
    <citation type="submission" date="2014-09" db="EMBL/GenBank/DDBJ databases">
        <authorList>
            <person name="Magalhaes I.L.F."/>
            <person name="Oliveira U."/>
            <person name="Santos F.R."/>
            <person name="Vidigal T.H.D.A."/>
            <person name="Brescovit A.D."/>
            <person name="Santos A.J."/>
        </authorList>
    </citation>
    <scope>NUCLEOTIDE SEQUENCE</scope>
    <source>
        <tissue evidence="1">Shoot tissue taken approximately 20 cm above the soil surface</tissue>
    </source>
</reference>
<organism evidence="1">
    <name type="scientific">Arundo donax</name>
    <name type="common">Giant reed</name>
    <name type="synonym">Donax arundinaceus</name>
    <dbReference type="NCBI Taxonomy" id="35708"/>
    <lineage>
        <taxon>Eukaryota</taxon>
        <taxon>Viridiplantae</taxon>
        <taxon>Streptophyta</taxon>
        <taxon>Embryophyta</taxon>
        <taxon>Tracheophyta</taxon>
        <taxon>Spermatophyta</taxon>
        <taxon>Magnoliopsida</taxon>
        <taxon>Liliopsida</taxon>
        <taxon>Poales</taxon>
        <taxon>Poaceae</taxon>
        <taxon>PACMAD clade</taxon>
        <taxon>Arundinoideae</taxon>
        <taxon>Arundineae</taxon>
        <taxon>Arundo</taxon>
    </lineage>
</organism>
<dbReference type="EMBL" id="GBRH01275587">
    <property type="protein sequence ID" value="JAD22308.1"/>
    <property type="molecule type" value="Transcribed_RNA"/>
</dbReference>
<reference evidence="1" key="2">
    <citation type="journal article" date="2015" name="Data Brief">
        <title>Shoot transcriptome of the giant reed, Arundo donax.</title>
        <authorList>
            <person name="Barrero R.A."/>
            <person name="Guerrero F.D."/>
            <person name="Moolhuijzen P."/>
            <person name="Goolsby J.A."/>
            <person name="Tidwell J."/>
            <person name="Bellgard S.E."/>
            <person name="Bellgard M.I."/>
        </authorList>
    </citation>
    <scope>NUCLEOTIDE SEQUENCE</scope>
    <source>
        <tissue evidence="1">Shoot tissue taken approximately 20 cm above the soil surface</tissue>
    </source>
</reference>
<name>A0A0A8YAB3_ARUDO</name>
<proteinExistence type="predicted"/>
<evidence type="ECO:0000313" key="1">
    <source>
        <dbReference type="EMBL" id="JAD22308.1"/>
    </source>
</evidence>